<dbReference type="EMBL" id="JACIIV010000018">
    <property type="protein sequence ID" value="MBB6228348.1"/>
    <property type="molecule type" value="Genomic_DNA"/>
</dbReference>
<name>A0A841LHA8_9SPHN</name>
<dbReference type="Proteomes" id="UP000538147">
    <property type="component" value="Unassembled WGS sequence"/>
</dbReference>
<accession>A0A841LHA8</accession>
<dbReference type="InterPro" id="IPR054612">
    <property type="entry name" value="Phage_capsid-like_C"/>
</dbReference>
<dbReference type="SUPFAM" id="SSF56563">
    <property type="entry name" value="Major capsid protein gp5"/>
    <property type="match status" value="1"/>
</dbReference>
<protein>
    <submittedName>
        <fullName evidence="3">HK97 family phage major capsid protein</fullName>
    </submittedName>
</protein>
<dbReference type="RefSeq" id="WP_184200523.1">
    <property type="nucleotide sequence ID" value="NZ_JACIIV010000018.1"/>
</dbReference>
<dbReference type="Gene3D" id="3.30.2400.10">
    <property type="entry name" value="Major capsid protein gp5"/>
    <property type="match status" value="1"/>
</dbReference>
<evidence type="ECO:0000313" key="3">
    <source>
        <dbReference type="EMBL" id="MBB6228348.1"/>
    </source>
</evidence>
<dbReference type="AlphaFoldDB" id="A0A841LHA8"/>
<evidence type="ECO:0000259" key="2">
    <source>
        <dbReference type="Pfam" id="PF05065"/>
    </source>
</evidence>
<dbReference type="NCBIfam" id="TIGR01554">
    <property type="entry name" value="major_cap_HK97"/>
    <property type="match status" value="1"/>
</dbReference>
<evidence type="ECO:0000313" key="4">
    <source>
        <dbReference type="Proteomes" id="UP000538147"/>
    </source>
</evidence>
<dbReference type="InterPro" id="IPR024455">
    <property type="entry name" value="Phage_capsid"/>
</dbReference>
<gene>
    <name evidence="3" type="ORF">FHS79_002533</name>
</gene>
<organism evidence="3 4">
    <name type="scientific">Polymorphobacter multimanifer</name>
    <dbReference type="NCBI Taxonomy" id="1070431"/>
    <lineage>
        <taxon>Bacteria</taxon>
        <taxon>Pseudomonadati</taxon>
        <taxon>Pseudomonadota</taxon>
        <taxon>Alphaproteobacteria</taxon>
        <taxon>Sphingomonadales</taxon>
        <taxon>Sphingosinicellaceae</taxon>
        <taxon>Polymorphobacter</taxon>
    </lineage>
</organism>
<proteinExistence type="predicted"/>
<comment type="caution">
    <text evidence="3">The sequence shown here is derived from an EMBL/GenBank/DDBJ whole genome shotgun (WGS) entry which is preliminary data.</text>
</comment>
<feature type="domain" description="Phage capsid-like C-terminal" evidence="2">
    <location>
        <begin position="120"/>
        <end position="398"/>
    </location>
</feature>
<dbReference type="Pfam" id="PF05065">
    <property type="entry name" value="Phage_capsid"/>
    <property type="match status" value="1"/>
</dbReference>
<evidence type="ECO:0000256" key="1">
    <source>
        <dbReference type="ARBA" id="ARBA00004328"/>
    </source>
</evidence>
<keyword evidence="4" id="KW-1185">Reference proteome</keyword>
<sequence length="406" mass="43971">MSIQALREQRDAKAKALKELANKADYNPANDNTVFDAMVDEINALEGQIDRITKANEIAFENEEIEGVKAGLEKLSRDRGKDSPELSAFVAFIKAGDKGLDGDQVKRFRADLGVGTNGAGGFTVQTDVSTRLLDALAYYGGMRETATILRTEGGNPLLIPASDGTAEEGVIVDENTTATDLDPTFTQIPLPVYKYSSRVIPLSIELLMDSQIDVVSFIETRLMQRIGRIQNRHFTVGTGTAQPRGIVTAATVGKAGITGQTLTVTYDDLVDLEHSVDVAYRGRPDCGWMMHDLALRQIRKVKDTTGMPIFARGVANGPPTDAMDFVLGRRVTVNNHMPVMAANAKSIIFGALAEYMIRDVMGVLLQRYDDSAYAKKGQVGFNAWSRAGGNLIDNGGAVKAYQNSAT</sequence>
<reference evidence="3 4" key="1">
    <citation type="submission" date="2020-08" db="EMBL/GenBank/DDBJ databases">
        <title>Genomic Encyclopedia of Type Strains, Phase IV (KMG-IV): sequencing the most valuable type-strain genomes for metagenomic binning, comparative biology and taxonomic classification.</title>
        <authorList>
            <person name="Goeker M."/>
        </authorList>
    </citation>
    <scope>NUCLEOTIDE SEQUENCE [LARGE SCALE GENOMIC DNA]</scope>
    <source>
        <strain evidence="3 4">DSM 102189</strain>
    </source>
</reference>
<comment type="subcellular location">
    <subcellularLocation>
        <location evidence="1">Virion</location>
    </subcellularLocation>
</comment>
<dbReference type="Gene3D" id="3.30.2320.10">
    <property type="entry name" value="hypothetical protein PF0899 domain"/>
    <property type="match status" value="1"/>
</dbReference>